<protein>
    <submittedName>
        <fullName evidence="2">Uncharacterized protein</fullName>
    </submittedName>
</protein>
<keyword evidence="3" id="KW-1185">Reference proteome</keyword>
<organism evidence="2 3">
    <name type="scientific">Robbsia betulipollinis</name>
    <dbReference type="NCBI Taxonomy" id="2981849"/>
    <lineage>
        <taxon>Bacteria</taxon>
        <taxon>Pseudomonadati</taxon>
        <taxon>Pseudomonadota</taxon>
        <taxon>Betaproteobacteria</taxon>
        <taxon>Burkholderiales</taxon>
        <taxon>Burkholderiaceae</taxon>
        <taxon>Robbsia</taxon>
    </lineage>
</organism>
<name>A0ABT3ZHG2_9BURK</name>
<reference evidence="2" key="1">
    <citation type="submission" date="2022-11" db="EMBL/GenBank/DDBJ databases">
        <title>Robbsia betulipollinis sp. nov., isolated from pollen of birch (Betula pendula).</title>
        <authorList>
            <person name="Shi H."/>
            <person name="Ambika Manirajan B."/>
            <person name="Ratering S."/>
            <person name="Geissler-Plaum R."/>
            <person name="Schnell S."/>
        </authorList>
    </citation>
    <scope>NUCLEOTIDE SEQUENCE</scope>
    <source>
        <strain evidence="2">Bb-Pol-6</strain>
    </source>
</reference>
<evidence type="ECO:0000313" key="2">
    <source>
        <dbReference type="EMBL" id="MCY0385963.1"/>
    </source>
</evidence>
<dbReference type="RefSeq" id="WP_267845137.1">
    <property type="nucleotide sequence ID" value="NZ_JAPMXC010000001.1"/>
</dbReference>
<accession>A0ABT3ZHG2</accession>
<gene>
    <name evidence="2" type="ORF">OVY01_01630</name>
</gene>
<comment type="caution">
    <text evidence="2">The sequence shown here is derived from an EMBL/GenBank/DDBJ whole genome shotgun (WGS) entry which is preliminary data.</text>
</comment>
<dbReference type="EMBL" id="JAPMXC010000001">
    <property type="protein sequence ID" value="MCY0385963.1"/>
    <property type="molecule type" value="Genomic_DNA"/>
</dbReference>
<feature type="compositionally biased region" description="Basic and acidic residues" evidence="1">
    <location>
        <begin position="27"/>
        <end position="36"/>
    </location>
</feature>
<dbReference type="Proteomes" id="UP001082899">
    <property type="component" value="Unassembled WGS sequence"/>
</dbReference>
<evidence type="ECO:0000313" key="3">
    <source>
        <dbReference type="Proteomes" id="UP001082899"/>
    </source>
</evidence>
<feature type="region of interest" description="Disordered" evidence="1">
    <location>
        <begin position="26"/>
        <end position="55"/>
    </location>
</feature>
<evidence type="ECO:0000256" key="1">
    <source>
        <dbReference type="SAM" id="MobiDB-lite"/>
    </source>
</evidence>
<sequence>MRLWVAVTAWLALNAVYVLVAVRRARRSDPPADGETRAPTGLLTDGRAADPNAAD</sequence>
<proteinExistence type="predicted"/>